<keyword evidence="3" id="KW-1185">Reference proteome</keyword>
<dbReference type="AlphaFoldDB" id="A0A8T0PH88"/>
<organism evidence="2 3">
    <name type="scientific">Panicum virgatum</name>
    <name type="common">Blackwell switchgrass</name>
    <dbReference type="NCBI Taxonomy" id="38727"/>
    <lineage>
        <taxon>Eukaryota</taxon>
        <taxon>Viridiplantae</taxon>
        <taxon>Streptophyta</taxon>
        <taxon>Embryophyta</taxon>
        <taxon>Tracheophyta</taxon>
        <taxon>Spermatophyta</taxon>
        <taxon>Magnoliopsida</taxon>
        <taxon>Liliopsida</taxon>
        <taxon>Poales</taxon>
        <taxon>Poaceae</taxon>
        <taxon>PACMAD clade</taxon>
        <taxon>Panicoideae</taxon>
        <taxon>Panicodae</taxon>
        <taxon>Paniceae</taxon>
        <taxon>Panicinae</taxon>
        <taxon>Panicum</taxon>
        <taxon>Panicum sect. Hiantes</taxon>
    </lineage>
</organism>
<feature type="region of interest" description="Disordered" evidence="1">
    <location>
        <begin position="62"/>
        <end position="135"/>
    </location>
</feature>
<feature type="compositionally biased region" description="Basic and acidic residues" evidence="1">
    <location>
        <begin position="90"/>
        <end position="113"/>
    </location>
</feature>
<evidence type="ECO:0000256" key="1">
    <source>
        <dbReference type="SAM" id="MobiDB-lite"/>
    </source>
</evidence>
<evidence type="ECO:0000313" key="2">
    <source>
        <dbReference type="EMBL" id="KAG2561511.1"/>
    </source>
</evidence>
<sequence length="135" mass="14135">MARPCCGALQATPQMSPLAGAPVDVTSIFGSPPAAHLTSRPSSTTPFVISIQCPALPPTTPGSMYTFTATARPPLPLPSTSRTNDENEAADEREVLELSRDFESLTAKDEKGVASDAGQDTNPLEDLPAQLLAQN</sequence>
<dbReference type="EMBL" id="CM029051">
    <property type="protein sequence ID" value="KAG2561511.1"/>
    <property type="molecule type" value="Genomic_DNA"/>
</dbReference>
<evidence type="ECO:0000313" key="3">
    <source>
        <dbReference type="Proteomes" id="UP000823388"/>
    </source>
</evidence>
<name>A0A8T0PH88_PANVG</name>
<comment type="caution">
    <text evidence="2">The sequence shown here is derived from an EMBL/GenBank/DDBJ whole genome shotgun (WGS) entry which is preliminary data.</text>
</comment>
<gene>
    <name evidence="2" type="ORF">PVAP13_8KG164701</name>
</gene>
<proteinExistence type="predicted"/>
<reference evidence="2 3" key="1">
    <citation type="submission" date="2020-05" db="EMBL/GenBank/DDBJ databases">
        <title>WGS assembly of Panicum virgatum.</title>
        <authorList>
            <person name="Lovell J.T."/>
            <person name="Jenkins J."/>
            <person name="Shu S."/>
            <person name="Juenger T.E."/>
            <person name="Schmutz J."/>
        </authorList>
    </citation>
    <scope>NUCLEOTIDE SEQUENCE [LARGE SCALE GENOMIC DNA]</scope>
    <source>
        <strain evidence="3">cv. AP13</strain>
    </source>
</reference>
<dbReference type="Proteomes" id="UP000823388">
    <property type="component" value="Chromosome 8K"/>
</dbReference>
<protein>
    <submittedName>
        <fullName evidence="2">Uncharacterized protein</fullName>
    </submittedName>
</protein>
<accession>A0A8T0PH88</accession>